<dbReference type="Pfam" id="PF22770">
    <property type="entry name" value="POP1_C"/>
    <property type="match status" value="1"/>
</dbReference>
<dbReference type="InterPro" id="IPR009723">
    <property type="entry name" value="Pop1_N"/>
</dbReference>
<evidence type="ECO:0000256" key="3">
    <source>
        <dbReference type="ARBA" id="ARBA00023242"/>
    </source>
</evidence>
<feature type="compositionally biased region" description="Basic and acidic residues" evidence="4">
    <location>
        <begin position="23"/>
        <end position="43"/>
    </location>
</feature>
<dbReference type="PANTHER" id="PTHR22731">
    <property type="entry name" value="RIBONUCLEASES P/MRP PROTEIN SUBUNIT POP1"/>
    <property type="match status" value="1"/>
</dbReference>
<feature type="domain" description="POP1 C-terminal" evidence="7">
    <location>
        <begin position="724"/>
        <end position="792"/>
    </location>
</feature>
<dbReference type="Pfam" id="PF06978">
    <property type="entry name" value="POP1_N"/>
    <property type="match status" value="1"/>
</dbReference>
<dbReference type="InterPro" id="IPR039182">
    <property type="entry name" value="Pop1"/>
</dbReference>
<keyword evidence="3" id="KW-0539">Nucleus</keyword>
<dbReference type="RefSeq" id="XP_066804959.1">
    <property type="nucleotide sequence ID" value="XM_066945036.1"/>
</dbReference>
<dbReference type="GO" id="GO:0000172">
    <property type="term" value="C:ribonuclease MRP complex"/>
    <property type="evidence" value="ECO:0007669"/>
    <property type="project" value="InterPro"/>
</dbReference>
<dbReference type="GO" id="GO:0001682">
    <property type="term" value="P:tRNA 5'-leader removal"/>
    <property type="evidence" value="ECO:0007669"/>
    <property type="project" value="InterPro"/>
</dbReference>
<evidence type="ECO:0000256" key="2">
    <source>
        <dbReference type="ARBA" id="ARBA00022694"/>
    </source>
</evidence>
<feature type="domain" description="POPLD" evidence="6">
    <location>
        <begin position="498"/>
        <end position="590"/>
    </location>
</feature>
<keyword evidence="9" id="KW-1185">Reference proteome</keyword>
<evidence type="ECO:0000256" key="1">
    <source>
        <dbReference type="ARBA" id="ARBA00004123"/>
    </source>
</evidence>
<keyword evidence="2" id="KW-0819">tRNA processing</keyword>
<evidence type="ECO:0000256" key="4">
    <source>
        <dbReference type="SAM" id="MobiDB-lite"/>
    </source>
</evidence>
<evidence type="ECO:0000313" key="8">
    <source>
        <dbReference type="EMBL" id="KAK8864663.1"/>
    </source>
</evidence>
<sequence length="793" mass="89167">MPKVPPQAGPSKQPARQGKPIHRTVDLLKKNDDIKSEGKGKGKEKEILGDVTGLVDEVKRLPGMIFVEKFAEARALEIHAFQTAIKAATAQANTRAFQSLPRHLRRRAASHNPRRVPKRLRSRAAAEIDPGDDIARKHRKQAKLRAKGSLRDRLSRTEQFRLRQRNKTWLPTHIWHAKRYHMVNLWGYRLPLTPTLKSFRPAYRAGRRRAIAWDTSYYGILEIEGLREEVLEMMKLVVAGQFAGAKYESGARMACVTMYQHNSFPRGLIGPAEILWQPNEGDHKARKLWIRLHPSIFNDVWDTMKTASGSRQMTGVQPSANKARADIPTQVRDLRGDVESIEIMGPKAGKVLQRVLRLCKSERGVKKEFFDSLGRLNDPAAIPEGTVVGLKVYDPRLNFPPPRFNDSERAPLPEQLLRARHVEPSAELAQSSLWDEDVREDLSKATFSKYQLDARRHRLGAPGSKLNPLAQDDRIPVILIRRAVHSHTNPNSLESFHGFTLLLPPGWTMYFSSSLVYSNTLIGGLNERKVQHREAGLPSFPEYFGAVCEAGKKWEAAKAATEKETWDRKPPGKRVQWESLRTRNPFVPNWDEVMSRTSPSPEENTVNGPVPKRLVMPWLLASPFTHHLKSGHSSQDLLAMMNAFRTQRGMPVLAKDKASELFKTALIHVEINVLGRGSPGDMAMIYTLSALQREEWIGAYERGSLVQAGDISDLQQLGESIPAEEEIIGYTTTGNISLSRGTGHGLGAITLKGYLDLLGATERGSGEWKGRLLVRVRNRDGRVARLCEIRVVS</sequence>
<dbReference type="KEGG" id="kne:92179172"/>
<dbReference type="GO" id="GO:0005655">
    <property type="term" value="C:nucleolar ribonuclease P complex"/>
    <property type="evidence" value="ECO:0007669"/>
    <property type="project" value="InterPro"/>
</dbReference>
<feature type="region of interest" description="Disordered" evidence="4">
    <location>
        <begin position="105"/>
        <end position="138"/>
    </location>
</feature>
<proteinExistence type="predicted"/>
<evidence type="ECO:0000313" key="9">
    <source>
        <dbReference type="Proteomes" id="UP001388673"/>
    </source>
</evidence>
<evidence type="ECO:0000259" key="5">
    <source>
        <dbReference type="Pfam" id="PF06978"/>
    </source>
</evidence>
<protein>
    <submittedName>
        <fullName evidence="8">Uncharacterized protein</fullName>
    </submittedName>
</protein>
<comment type="caution">
    <text evidence="8">The sequence shown here is derived from an EMBL/GenBank/DDBJ whole genome shotgun (WGS) entry which is preliminary data.</text>
</comment>
<gene>
    <name evidence="8" type="ORF">IAR55_001913</name>
</gene>
<feature type="region of interest" description="Disordered" evidence="4">
    <location>
        <begin position="1"/>
        <end position="43"/>
    </location>
</feature>
<organism evidence="8 9">
    <name type="scientific">Kwoniella newhampshirensis</name>
    <dbReference type="NCBI Taxonomy" id="1651941"/>
    <lineage>
        <taxon>Eukaryota</taxon>
        <taxon>Fungi</taxon>
        <taxon>Dikarya</taxon>
        <taxon>Basidiomycota</taxon>
        <taxon>Agaricomycotina</taxon>
        <taxon>Tremellomycetes</taxon>
        <taxon>Tremellales</taxon>
        <taxon>Cryptococcaceae</taxon>
        <taxon>Kwoniella</taxon>
    </lineage>
</organism>
<dbReference type="AlphaFoldDB" id="A0AAW0Z3C6"/>
<dbReference type="InterPro" id="IPR012590">
    <property type="entry name" value="POPLD_dom"/>
</dbReference>
<comment type="subcellular location">
    <subcellularLocation>
        <location evidence="1">Nucleus</location>
    </subcellularLocation>
</comment>
<dbReference type="Proteomes" id="UP001388673">
    <property type="component" value="Unassembled WGS sequence"/>
</dbReference>
<evidence type="ECO:0000259" key="7">
    <source>
        <dbReference type="Pfam" id="PF22770"/>
    </source>
</evidence>
<accession>A0AAW0Z3C6</accession>
<feature type="compositionally biased region" description="Basic residues" evidence="4">
    <location>
        <begin position="105"/>
        <end position="122"/>
    </location>
</feature>
<dbReference type="EMBL" id="JBCAWK010000003">
    <property type="protein sequence ID" value="KAK8864663.1"/>
    <property type="molecule type" value="Genomic_DNA"/>
</dbReference>
<feature type="domain" description="Pop1 N-terminal" evidence="5">
    <location>
        <begin position="139"/>
        <end position="225"/>
    </location>
</feature>
<dbReference type="GeneID" id="92179172"/>
<dbReference type="SUPFAM" id="SSF103025">
    <property type="entry name" value="Folate-binding domain"/>
    <property type="match status" value="1"/>
</dbReference>
<dbReference type="PANTHER" id="PTHR22731:SF3">
    <property type="entry name" value="RIBONUCLEASES P_MRP PROTEIN SUBUNIT POP1"/>
    <property type="match status" value="1"/>
</dbReference>
<evidence type="ECO:0000259" key="6">
    <source>
        <dbReference type="Pfam" id="PF08170"/>
    </source>
</evidence>
<reference evidence="8 9" key="1">
    <citation type="journal article" date="2024" name="bioRxiv">
        <title>Comparative genomics of Cryptococcus and Kwoniella reveals pathogenesis evolution and contrasting karyotype dynamics via intercentromeric recombination or chromosome fusion.</title>
        <authorList>
            <person name="Coelho M.A."/>
            <person name="David-Palma M."/>
            <person name="Shea T."/>
            <person name="Bowers K."/>
            <person name="McGinley-Smith S."/>
            <person name="Mohammad A.W."/>
            <person name="Gnirke A."/>
            <person name="Yurkov A.M."/>
            <person name="Nowrousian M."/>
            <person name="Sun S."/>
            <person name="Cuomo C.A."/>
            <person name="Heitman J."/>
        </authorList>
    </citation>
    <scope>NUCLEOTIDE SEQUENCE [LARGE SCALE GENOMIC DNA]</scope>
    <source>
        <strain evidence="8 9">CBS 13917</strain>
    </source>
</reference>
<dbReference type="InterPro" id="IPR055079">
    <property type="entry name" value="POP1_C"/>
</dbReference>
<name>A0AAW0Z3C6_9TREE</name>
<dbReference type="Pfam" id="PF08170">
    <property type="entry name" value="POPLD"/>
    <property type="match status" value="1"/>
</dbReference>